<protein>
    <recommendedName>
        <fullName evidence="5">Cyclase</fullName>
    </recommendedName>
</protein>
<evidence type="ECO:0000256" key="2">
    <source>
        <dbReference type="SAM" id="MobiDB-lite"/>
    </source>
</evidence>
<evidence type="ECO:0000313" key="4">
    <source>
        <dbReference type="Proteomes" id="UP000019478"/>
    </source>
</evidence>
<reference evidence="3 4" key="1">
    <citation type="submission" date="2013-03" db="EMBL/GenBank/DDBJ databases">
        <title>The Genome Sequence of Capronia epimyces CBS 606.96.</title>
        <authorList>
            <consortium name="The Broad Institute Genomics Platform"/>
            <person name="Cuomo C."/>
            <person name="de Hoog S."/>
            <person name="Gorbushina A."/>
            <person name="Walker B."/>
            <person name="Young S.K."/>
            <person name="Zeng Q."/>
            <person name="Gargeya S."/>
            <person name="Fitzgerald M."/>
            <person name="Haas B."/>
            <person name="Abouelleil A."/>
            <person name="Allen A.W."/>
            <person name="Alvarado L."/>
            <person name="Arachchi H.M."/>
            <person name="Berlin A.M."/>
            <person name="Chapman S.B."/>
            <person name="Gainer-Dewar J."/>
            <person name="Goldberg J."/>
            <person name="Griggs A."/>
            <person name="Gujja S."/>
            <person name="Hansen M."/>
            <person name="Howarth C."/>
            <person name="Imamovic A."/>
            <person name="Ireland A."/>
            <person name="Larimer J."/>
            <person name="McCowan C."/>
            <person name="Murphy C."/>
            <person name="Pearson M."/>
            <person name="Poon T.W."/>
            <person name="Priest M."/>
            <person name="Roberts A."/>
            <person name="Saif S."/>
            <person name="Shea T."/>
            <person name="Sisk P."/>
            <person name="Sykes S."/>
            <person name="Wortman J."/>
            <person name="Nusbaum C."/>
            <person name="Birren B."/>
        </authorList>
    </citation>
    <scope>NUCLEOTIDE SEQUENCE [LARGE SCALE GENOMIC DNA]</scope>
    <source>
        <strain evidence="3 4">CBS 606.96</strain>
    </source>
</reference>
<dbReference type="InterPro" id="IPR007325">
    <property type="entry name" value="KFase/CYL"/>
</dbReference>
<comment type="caution">
    <text evidence="3">The sequence shown here is derived from an EMBL/GenBank/DDBJ whole genome shotgun (WGS) entry which is preliminary data.</text>
</comment>
<dbReference type="Pfam" id="PF04199">
    <property type="entry name" value="Cyclase"/>
    <property type="match status" value="1"/>
</dbReference>
<dbReference type="InterPro" id="IPR037175">
    <property type="entry name" value="KFase_sf"/>
</dbReference>
<accession>W9Z6M6</accession>
<gene>
    <name evidence="3" type="ORF">A1O3_03233</name>
</gene>
<name>W9Z6M6_9EURO</name>
<dbReference type="GO" id="GO:0019441">
    <property type="term" value="P:L-tryptophan catabolic process to kynurenine"/>
    <property type="evidence" value="ECO:0007669"/>
    <property type="project" value="InterPro"/>
</dbReference>
<keyword evidence="4" id="KW-1185">Reference proteome</keyword>
<comment type="similarity">
    <text evidence="1">Belongs to the Cyclase 1 superfamily.</text>
</comment>
<dbReference type="HOGENOM" id="CLU_030671_1_0_1"/>
<organism evidence="3 4">
    <name type="scientific">Capronia epimyces CBS 606.96</name>
    <dbReference type="NCBI Taxonomy" id="1182542"/>
    <lineage>
        <taxon>Eukaryota</taxon>
        <taxon>Fungi</taxon>
        <taxon>Dikarya</taxon>
        <taxon>Ascomycota</taxon>
        <taxon>Pezizomycotina</taxon>
        <taxon>Eurotiomycetes</taxon>
        <taxon>Chaetothyriomycetidae</taxon>
        <taxon>Chaetothyriales</taxon>
        <taxon>Herpotrichiellaceae</taxon>
        <taxon>Capronia</taxon>
    </lineage>
</organism>
<evidence type="ECO:0000256" key="1">
    <source>
        <dbReference type="ARBA" id="ARBA00007865"/>
    </source>
</evidence>
<dbReference type="RefSeq" id="XP_007731561.1">
    <property type="nucleotide sequence ID" value="XM_007733371.1"/>
</dbReference>
<dbReference type="AlphaFoldDB" id="W9Z6M6"/>
<dbReference type="Proteomes" id="UP000019478">
    <property type="component" value="Unassembled WGS sequence"/>
</dbReference>
<evidence type="ECO:0000313" key="3">
    <source>
        <dbReference type="EMBL" id="EXJ90164.1"/>
    </source>
</evidence>
<proteinExistence type="inferred from homology"/>
<dbReference type="Gene3D" id="3.50.30.50">
    <property type="entry name" value="Putative cyclase"/>
    <property type="match status" value="1"/>
</dbReference>
<dbReference type="eggNOG" id="ENOG502RKE6">
    <property type="taxonomic scope" value="Eukaryota"/>
</dbReference>
<evidence type="ECO:0008006" key="5">
    <source>
        <dbReference type="Google" id="ProtNLM"/>
    </source>
</evidence>
<feature type="region of interest" description="Disordered" evidence="2">
    <location>
        <begin position="1"/>
        <end position="27"/>
    </location>
</feature>
<dbReference type="GeneID" id="19167361"/>
<dbReference type="SUPFAM" id="SSF102198">
    <property type="entry name" value="Putative cyclase"/>
    <property type="match status" value="1"/>
</dbReference>
<dbReference type="OrthoDB" id="5396at2759"/>
<sequence>MSGKPLPSTTKDEIATRPPFSSLPLRPGDPPFSAWGLYGPDDELGTLNLLTDARTISAAAEIKTGKRVGLNLPLDIPSPPSHNRMGFNHQIIHKHPRNVHDDIIEMNTQCSTQWDGFRHYGYQKENICYNGVTIPEISGPDAGLKLGLGLWCKQGIAGRGVLLDYLRYATANNIEYGLLENHEISLAELQACAAFQHTTFREGDILIIRSGWTKAYSALDAAGRKDWAMRTPPRLGGVATTKEVAEWLWNTGFSAVASDGVAFESLPFKPEGEPGGLERVSLHEVLLGGWGMPIGEMWNLEDLGDECARQGRYSFFLTSMPLNIPTGIAGPANVLAIF</sequence>
<dbReference type="PANTHER" id="PTHR34861">
    <property type="match status" value="1"/>
</dbReference>
<dbReference type="PANTHER" id="PTHR34861:SF11">
    <property type="entry name" value="CYCLASE"/>
    <property type="match status" value="1"/>
</dbReference>
<dbReference type="EMBL" id="AMGY01000002">
    <property type="protein sequence ID" value="EXJ90164.1"/>
    <property type="molecule type" value="Genomic_DNA"/>
</dbReference>
<dbReference type="GO" id="GO:0004061">
    <property type="term" value="F:arylformamidase activity"/>
    <property type="evidence" value="ECO:0007669"/>
    <property type="project" value="InterPro"/>
</dbReference>
<dbReference type="STRING" id="1182542.W9Z6M6"/>